<dbReference type="SMART" id="SM00368">
    <property type="entry name" value="LRR_RI"/>
    <property type="match status" value="3"/>
</dbReference>
<dbReference type="GO" id="GO:0006913">
    <property type="term" value="P:nucleocytoplasmic transport"/>
    <property type="evidence" value="ECO:0007669"/>
    <property type="project" value="TreeGrafter"/>
</dbReference>
<dbReference type="InterPro" id="IPR000488">
    <property type="entry name" value="Death_dom"/>
</dbReference>
<dbReference type="PANTHER" id="PTHR24113:SF12">
    <property type="entry name" value="RAN GTPASE-ACTIVATING PROTEIN 1"/>
    <property type="match status" value="1"/>
</dbReference>
<reference evidence="7" key="1">
    <citation type="journal article" date="2010" name="Nature">
        <title>The Amphimedon queenslandica genome and the evolution of animal complexity.</title>
        <authorList>
            <person name="Srivastava M."/>
            <person name="Simakov O."/>
            <person name="Chapman J."/>
            <person name="Fahey B."/>
            <person name="Gauthier M.E."/>
            <person name="Mitros T."/>
            <person name="Richards G.S."/>
            <person name="Conaco C."/>
            <person name="Dacre M."/>
            <person name="Hellsten U."/>
            <person name="Larroux C."/>
            <person name="Putnam N.H."/>
            <person name="Stanke M."/>
            <person name="Adamska M."/>
            <person name="Darling A."/>
            <person name="Degnan S.M."/>
            <person name="Oakley T.H."/>
            <person name="Plachetzki D.C."/>
            <person name="Zhai Y."/>
            <person name="Adamski M."/>
            <person name="Calcino A."/>
            <person name="Cummins S.F."/>
            <person name="Goodstein D.M."/>
            <person name="Harris C."/>
            <person name="Jackson D.J."/>
            <person name="Leys S.P."/>
            <person name="Shu S."/>
            <person name="Woodcroft B.J."/>
            <person name="Vervoort M."/>
            <person name="Kosik K.S."/>
            <person name="Manning G."/>
            <person name="Degnan B.M."/>
            <person name="Rokhsar D.S."/>
        </authorList>
    </citation>
    <scope>NUCLEOTIDE SEQUENCE [LARGE SCALE GENOMIC DNA]</scope>
</reference>
<keyword evidence="1" id="KW-0343">GTPase activation</keyword>
<evidence type="ECO:0000313" key="7">
    <source>
        <dbReference type="Proteomes" id="UP000007879"/>
    </source>
</evidence>
<reference evidence="6" key="2">
    <citation type="submission" date="2024-06" db="UniProtKB">
        <authorList>
            <consortium name="EnsemblMetazoa"/>
        </authorList>
    </citation>
    <scope>IDENTIFICATION</scope>
</reference>
<organism evidence="6 7">
    <name type="scientific">Amphimedon queenslandica</name>
    <name type="common">Sponge</name>
    <dbReference type="NCBI Taxonomy" id="400682"/>
    <lineage>
        <taxon>Eukaryota</taxon>
        <taxon>Metazoa</taxon>
        <taxon>Porifera</taxon>
        <taxon>Demospongiae</taxon>
        <taxon>Heteroscleromorpha</taxon>
        <taxon>Haplosclerida</taxon>
        <taxon>Niphatidae</taxon>
        <taxon>Amphimedon</taxon>
    </lineage>
</organism>
<dbReference type="InterPro" id="IPR032675">
    <property type="entry name" value="LRR_dom_sf"/>
</dbReference>
<feature type="domain" description="Death" evidence="5">
    <location>
        <begin position="27"/>
        <end position="81"/>
    </location>
</feature>
<dbReference type="GO" id="GO:0005096">
    <property type="term" value="F:GTPase activator activity"/>
    <property type="evidence" value="ECO:0007669"/>
    <property type="project" value="UniProtKB-KW"/>
</dbReference>
<dbReference type="PANTHER" id="PTHR24113">
    <property type="entry name" value="RAN GTPASE-ACTIVATING PROTEIN 1"/>
    <property type="match status" value="1"/>
</dbReference>
<dbReference type="GO" id="GO:0005634">
    <property type="term" value="C:nucleus"/>
    <property type="evidence" value="ECO:0007669"/>
    <property type="project" value="TreeGrafter"/>
</dbReference>
<evidence type="ECO:0000256" key="2">
    <source>
        <dbReference type="ARBA" id="ARBA00022614"/>
    </source>
</evidence>
<feature type="region of interest" description="Disordered" evidence="4">
    <location>
        <begin position="359"/>
        <end position="414"/>
    </location>
</feature>
<evidence type="ECO:0000259" key="5">
    <source>
        <dbReference type="PROSITE" id="PS50017"/>
    </source>
</evidence>
<name>A0AAN0IMX9_AMPQE</name>
<dbReference type="EnsemblMetazoa" id="XM_011406904.2">
    <property type="protein sequence ID" value="XP_011405206.1"/>
    <property type="gene ID" value="LOC105313455"/>
</dbReference>
<keyword evidence="7" id="KW-1185">Reference proteome</keyword>
<dbReference type="KEGG" id="aqu:105313455"/>
<sequence>MEVSFAAFLSSTPTIKELTEHVNVSTKWYLVGTMLDLDQKRLKSIEAQTGHNDAHKTVEMFNIWLETTPTASRRQVLEAMRADAVGENTLAQKYEKHLRELHQETYAPPSTKAVFILQKNIQSLNEALVSPVQVSQLLYCKRCISEATLDEMERIDQRRSLDDKKTTLLTVMQEIVSSDYRKLKDIATVLSDVEETRDIANKIMTEYEEKIPQDDDSTVVQPQVGVVSNEDRASDILRNSYSALSQSITEPVRMAKWLHEEVVISDEALSCVMSTRGSVSDSRAVLLKAVRDAVHSNYKHLELFVTVLQKDLKESQCINVQKEEVIDELKEKISSLKEEKTVNKESIIKDTEKELESFKELSENRQKTKQKLENNSNSLVKEIPNDSDIFTDELPNNDDSSDTDTPSEIDSDAPIPIKADAEVQVKRSQYSMRLSNPSLDQCEKLISKLKDTNKSVILIHSSSDSTQFLVPIILERGTISQLNIYSSLLTRDDILSFSSQLSTNKSLTTLVLTTGSMSDDGIIALAQSLLHNEALENLHLNDNPGITSDSARSLAELLLINKKLQYLRLHHTSIDTDGVMMLMESLVTNDTLVKLWLDKQHEKTCFASPHYKAIESILYFL</sequence>
<keyword evidence="2" id="KW-0433">Leucine-rich repeat</keyword>
<accession>A0AAN0IMX9</accession>
<dbReference type="AlphaFoldDB" id="A0AAN0IMX9"/>
<dbReference type="PROSITE" id="PS50017">
    <property type="entry name" value="DEATH_DOMAIN"/>
    <property type="match status" value="1"/>
</dbReference>
<dbReference type="GeneID" id="105313455"/>
<evidence type="ECO:0000256" key="1">
    <source>
        <dbReference type="ARBA" id="ARBA00022468"/>
    </source>
</evidence>
<proteinExistence type="predicted"/>
<dbReference type="RefSeq" id="XP_011405206.1">
    <property type="nucleotide sequence ID" value="XM_011406904.2"/>
</dbReference>
<dbReference type="GO" id="GO:0005829">
    <property type="term" value="C:cytosol"/>
    <property type="evidence" value="ECO:0007669"/>
    <property type="project" value="TreeGrafter"/>
</dbReference>
<dbReference type="GO" id="GO:0031267">
    <property type="term" value="F:small GTPase binding"/>
    <property type="evidence" value="ECO:0007669"/>
    <property type="project" value="TreeGrafter"/>
</dbReference>
<protein>
    <recommendedName>
        <fullName evidence="5">Death domain-containing protein</fullName>
    </recommendedName>
</protein>
<dbReference type="GO" id="GO:0007165">
    <property type="term" value="P:signal transduction"/>
    <property type="evidence" value="ECO:0007669"/>
    <property type="project" value="InterPro"/>
</dbReference>
<dbReference type="InterPro" id="IPR011029">
    <property type="entry name" value="DEATH-like_dom_sf"/>
</dbReference>
<evidence type="ECO:0000256" key="4">
    <source>
        <dbReference type="SAM" id="MobiDB-lite"/>
    </source>
</evidence>
<evidence type="ECO:0000256" key="3">
    <source>
        <dbReference type="ARBA" id="ARBA00022737"/>
    </source>
</evidence>
<dbReference type="InterPro" id="IPR027038">
    <property type="entry name" value="RanGap"/>
</dbReference>
<feature type="compositionally biased region" description="Acidic residues" evidence="4">
    <location>
        <begin position="389"/>
        <end position="411"/>
    </location>
</feature>
<keyword evidence="3" id="KW-0677">Repeat</keyword>
<feature type="compositionally biased region" description="Basic and acidic residues" evidence="4">
    <location>
        <begin position="359"/>
        <end position="372"/>
    </location>
</feature>
<dbReference type="Gene3D" id="1.10.533.10">
    <property type="entry name" value="Death Domain, Fas"/>
    <property type="match status" value="1"/>
</dbReference>
<dbReference type="GO" id="GO:0048471">
    <property type="term" value="C:perinuclear region of cytoplasm"/>
    <property type="evidence" value="ECO:0007669"/>
    <property type="project" value="TreeGrafter"/>
</dbReference>
<dbReference type="Proteomes" id="UP000007879">
    <property type="component" value="Unassembled WGS sequence"/>
</dbReference>
<evidence type="ECO:0000313" key="6">
    <source>
        <dbReference type="EnsemblMetazoa" id="XP_011405206.1"/>
    </source>
</evidence>
<dbReference type="SUPFAM" id="SSF52047">
    <property type="entry name" value="RNI-like"/>
    <property type="match status" value="1"/>
</dbReference>
<dbReference type="Gene3D" id="3.80.10.10">
    <property type="entry name" value="Ribonuclease Inhibitor"/>
    <property type="match status" value="1"/>
</dbReference>